<accession>A0A8H4J7Y2</accession>
<dbReference type="Gene3D" id="3.40.50.720">
    <property type="entry name" value="NAD(P)-binding Rossmann-like Domain"/>
    <property type="match status" value="1"/>
</dbReference>
<protein>
    <submittedName>
        <fullName evidence="1">Hscarg dehydrogenase</fullName>
    </submittedName>
</protein>
<feature type="non-terminal residue" evidence="1">
    <location>
        <position position="157"/>
    </location>
</feature>
<dbReference type="EMBL" id="JAADJF010000757">
    <property type="protein sequence ID" value="KAF4414692.1"/>
    <property type="molecule type" value="Genomic_DNA"/>
</dbReference>
<organism evidence="1 2">
    <name type="scientific">Fusarium acutatum</name>
    <dbReference type="NCBI Taxonomy" id="78861"/>
    <lineage>
        <taxon>Eukaryota</taxon>
        <taxon>Fungi</taxon>
        <taxon>Dikarya</taxon>
        <taxon>Ascomycota</taxon>
        <taxon>Pezizomycotina</taxon>
        <taxon>Sordariomycetes</taxon>
        <taxon>Hypocreomycetidae</taxon>
        <taxon>Hypocreales</taxon>
        <taxon>Nectriaceae</taxon>
        <taxon>Fusarium</taxon>
        <taxon>Fusarium fujikuroi species complex</taxon>
    </lineage>
</organism>
<proteinExistence type="predicted"/>
<gene>
    <name evidence="1" type="ORF">FACUT_14056</name>
</gene>
<reference evidence="1 2" key="1">
    <citation type="submission" date="2020-01" db="EMBL/GenBank/DDBJ databases">
        <title>Identification and distribution of gene clusters putatively required for synthesis of sphingolipid metabolism inhibitors in phylogenetically diverse species of the filamentous fungus Fusarium.</title>
        <authorList>
            <person name="Kim H.-S."/>
            <person name="Busman M."/>
            <person name="Brown D.W."/>
            <person name="Divon H."/>
            <person name="Uhlig S."/>
            <person name="Proctor R.H."/>
        </authorList>
    </citation>
    <scope>NUCLEOTIDE SEQUENCE [LARGE SCALE GENOMIC DNA]</scope>
    <source>
        <strain evidence="1 2">NRRL 13308</strain>
    </source>
</reference>
<dbReference type="AlphaFoldDB" id="A0A8H4J7Y2"/>
<sequence>GKIDVYIKNDPVLNVKTIFLLTGFYAFNFDYPQFTPIYSKPTGKYLLAVPASSSSYLPSLGPVGNIGVTLSGLLQHPYPLSANGHKGGRYVHVTTGAYTIQDYLSKWAEIAGKGKLQVLSIPFEQFEGLHGMWGIELGHMVKFWEIAGPPRMWGCHD</sequence>
<keyword evidence="2" id="KW-1185">Reference proteome</keyword>
<evidence type="ECO:0000313" key="2">
    <source>
        <dbReference type="Proteomes" id="UP000536711"/>
    </source>
</evidence>
<dbReference type="OrthoDB" id="300709at2759"/>
<name>A0A8H4J7Y2_9HYPO</name>
<evidence type="ECO:0000313" key="1">
    <source>
        <dbReference type="EMBL" id="KAF4414692.1"/>
    </source>
</evidence>
<dbReference type="Gene3D" id="3.90.25.10">
    <property type="entry name" value="UDP-galactose 4-epimerase, domain 1"/>
    <property type="match status" value="1"/>
</dbReference>
<dbReference type="Proteomes" id="UP000536711">
    <property type="component" value="Unassembled WGS sequence"/>
</dbReference>
<comment type="caution">
    <text evidence="1">The sequence shown here is derived from an EMBL/GenBank/DDBJ whole genome shotgun (WGS) entry which is preliminary data.</text>
</comment>